<proteinExistence type="predicted"/>
<dbReference type="EMBL" id="SLWR01000008">
    <property type="protein sequence ID" value="TCO45572.1"/>
    <property type="molecule type" value="Genomic_DNA"/>
</dbReference>
<reference evidence="2 3" key="1">
    <citation type="journal article" date="2015" name="Stand. Genomic Sci.">
        <title>Genomic Encyclopedia of Bacterial and Archaeal Type Strains, Phase III: the genomes of soil and plant-associated and newly described type strains.</title>
        <authorList>
            <person name="Whitman W.B."/>
            <person name="Woyke T."/>
            <person name="Klenk H.P."/>
            <person name="Zhou Y."/>
            <person name="Lilburn T.G."/>
            <person name="Beck B.J."/>
            <person name="De Vos P."/>
            <person name="Vandamme P."/>
            <person name="Eisen J.A."/>
            <person name="Garrity G."/>
            <person name="Hugenholtz P."/>
            <person name="Kyrpides N.C."/>
        </authorList>
    </citation>
    <scope>NUCLEOTIDE SEQUENCE [LARGE SCALE GENOMIC DNA]</scope>
    <source>
        <strain evidence="2 3">VKM Ac-2541</strain>
    </source>
</reference>
<comment type="caution">
    <text evidence="2">The sequence shown here is derived from an EMBL/GenBank/DDBJ whole genome shotgun (WGS) entry which is preliminary data.</text>
</comment>
<name>A0A4R2IM31_9ACTN</name>
<accession>A0A4R2IM31</accession>
<evidence type="ECO:0000313" key="2">
    <source>
        <dbReference type="EMBL" id="TCO45572.1"/>
    </source>
</evidence>
<evidence type="ECO:0000313" key="3">
    <source>
        <dbReference type="Proteomes" id="UP000295573"/>
    </source>
</evidence>
<organism evidence="2 3">
    <name type="scientific">Kribbella antiqua</name>
    <dbReference type="NCBI Taxonomy" id="2512217"/>
    <lineage>
        <taxon>Bacteria</taxon>
        <taxon>Bacillati</taxon>
        <taxon>Actinomycetota</taxon>
        <taxon>Actinomycetes</taxon>
        <taxon>Propionibacteriales</taxon>
        <taxon>Kribbellaceae</taxon>
        <taxon>Kribbella</taxon>
    </lineage>
</organism>
<sequence>MAGDDGGGCFDADDGAKAIPGVRGNITELLAVGTQSGPDGRLETGRLGVPAGGQPTIGQHQGDYLRRVHQNIA</sequence>
<protein>
    <submittedName>
        <fullName evidence="2">Uncharacterized protein</fullName>
    </submittedName>
</protein>
<evidence type="ECO:0000256" key="1">
    <source>
        <dbReference type="SAM" id="MobiDB-lite"/>
    </source>
</evidence>
<dbReference type="RefSeq" id="WP_158291003.1">
    <property type="nucleotide sequence ID" value="NZ_SLWR01000008.1"/>
</dbReference>
<dbReference type="AlphaFoldDB" id="A0A4R2IM31"/>
<keyword evidence="3" id="KW-1185">Reference proteome</keyword>
<gene>
    <name evidence="2" type="ORF">EV646_108195</name>
</gene>
<dbReference type="Proteomes" id="UP000295573">
    <property type="component" value="Unassembled WGS sequence"/>
</dbReference>
<feature type="region of interest" description="Disordered" evidence="1">
    <location>
        <begin position="33"/>
        <end position="59"/>
    </location>
</feature>